<evidence type="ECO:0000313" key="3">
    <source>
        <dbReference type="RefSeq" id="XP_022317349.1"/>
    </source>
</evidence>
<dbReference type="GO" id="GO:0005576">
    <property type="term" value="C:extracellular region"/>
    <property type="evidence" value="ECO:0007669"/>
    <property type="project" value="TreeGrafter"/>
</dbReference>
<dbReference type="GeneID" id="111120716"/>
<proteinExistence type="predicted"/>
<evidence type="ECO:0000313" key="2">
    <source>
        <dbReference type="Proteomes" id="UP000694844"/>
    </source>
</evidence>
<reference evidence="3" key="1">
    <citation type="submission" date="2025-08" db="UniProtKB">
        <authorList>
            <consortium name="RefSeq"/>
        </authorList>
    </citation>
    <scope>IDENTIFICATION</scope>
    <source>
        <tissue evidence="3">Whole sample</tissue>
    </source>
</reference>
<gene>
    <name evidence="3" type="primary">LOC111120716</name>
</gene>
<feature type="domain" description="DUF3456" evidence="1">
    <location>
        <begin position="85"/>
        <end position="191"/>
    </location>
</feature>
<name>A0A8B8CQ90_CRAVI</name>
<keyword evidence="2" id="KW-1185">Reference proteome</keyword>
<dbReference type="InterPro" id="IPR052682">
    <property type="entry name" value="MZB1"/>
</dbReference>
<accession>A0A8B8CQ90</accession>
<dbReference type="PANTHER" id="PTHR15881:SF2">
    <property type="entry name" value="MARGINAL ZONE B- AND B1-CELL-SPECIFIC PROTEIN"/>
    <property type="match status" value="1"/>
</dbReference>
<dbReference type="Proteomes" id="UP000694844">
    <property type="component" value="Chromosome 2"/>
</dbReference>
<dbReference type="OrthoDB" id="448621at2759"/>
<evidence type="ECO:0000259" key="1">
    <source>
        <dbReference type="Pfam" id="PF11938"/>
    </source>
</evidence>
<dbReference type="InterPro" id="IPR021852">
    <property type="entry name" value="DUF3456"/>
</dbReference>
<dbReference type="GO" id="GO:0034663">
    <property type="term" value="C:endoplasmic reticulum chaperone complex"/>
    <property type="evidence" value="ECO:0007669"/>
    <property type="project" value="TreeGrafter"/>
</dbReference>
<dbReference type="AlphaFoldDB" id="A0A8B8CQ90"/>
<organism evidence="2 3">
    <name type="scientific">Crassostrea virginica</name>
    <name type="common">Eastern oyster</name>
    <dbReference type="NCBI Taxonomy" id="6565"/>
    <lineage>
        <taxon>Eukaryota</taxon>
        <taxon>Metazoa</taxon>
        <taxon>Spiralia</taxon>
        <taxon>Lophotrochozoa</taxon>
        <taxon>Mollusca</taxon>
        <taxon>Bivalvia</taxon>
        <taxon>Autobranchia</taxon>
        <taxon>Pteriomorphia</taxon>
        <taxon>Ostreida</taxon>
        <taxon>Ostreoidea</taxon>
        <taxon>Ostreidae</taxon>
        <taxon>Crassostrea</taxon>
    </lineage>
</organism>
<protein>
    <submittedName>
        <fullName evidence="3">Marginal zone B- and B1-cell-specific protein-like</fullName>
    </submittedName>
</protein>
<dbReference type="KEGG" id="cvn:111120716"/>
<dbReference type="PANTHER" id="PTHR15881">
    <property type="entry name" value="MARGINAL ZONE B- AND B1-CELL-SPECIFIC PROTEIN"/>
    <property type="match status" value="1"/>
</dbReference>
<dbReference type="Pfam" id="PF11938">
    <property type="entry name" value="DUF3456"/>
    <property type="match status" value="1"/>
</dbReference>
<dbReference type="RefSeq" id="XP_022317349.1">
    <property type="nucleotide sequence ID" value="XM_022461641.1"/>
</dbReference>
<sequence length="208" mass="23777">MFVRKFRAMNYISVFIIVYITIFQNVKAEDNIKLTRSDENSDENMENTEGMIRLSPPTLDEEEQNSPHMPRALRCDGCRAVAYQLSSEFNRRQKNLVKKKKLSESDVIEIVEKVCSNGFENYGLKGVDGVNRLSGPGLETEKSPGMMQGGGRWPIRLQNICNAYVGELEEEGIYEGFLEDKTLEDYLCRREGLFGYCKDTPPPKKVEL</sequence>